<reference evidence="3 4" key="1">
    <citation type="submission" date="2016-10" db="EMBL/GenBank/DDBJ databases">
        <authorList>
            <person name="de Groot N.N."/>
        </authorList>
    </citation>
    <scope>NUCLEOTIDE SEQUENCE [LARGE SCALE GENOMIC DNA]</scope>
    <source>
        <strain evidence="3 4">DSM 15269</strain>
    </source>
</reference>
<name>A0A1H0DU65_9BACT</name>
<dbReference type="Gene3D" id="3.30.70.360">
    <property type="match status" value="1"/>
</dbReference>
<dbReference type="AlphaFoldDB" id="A0A1H0DU65"/>
<dbReference type="InterPro" id="IPR050072">
    <property type="entry name" value="Peptidase_M20A"/>
</dbReference>
<evidence type="ECO:0000256" key="1">
    <source>
        <dbReference type="ARBA" id="ARBA00022723"/>
    </source>
</evidence>
<keyword evidence="2" id="KW-0378">Hydrolase</keyword>
<keyword evidence="4" id="KW-1185">Reference proteome</keyword>
<dbReference type="SUPFAM" id="SSF53187">
    <property type="entry name" value="Zn-dependent exopeptidases"/>
    <property type="match status" value="1"/>
</dbReference>
<dbReference type="PANTHER" id="PTHR43808">
    <property type="entry name" value="ACETYLORNITHINE DEACETYLASE"/>
    <property type="match status" value="1"/>
</dbReference>
<evidence type="ECO:0000256" key="2">
    <source>
        <dbReference type="ARBA" id="ARBA00022801"/>
    </source>
</evidence>
<evidence type="ECO:0000313" key="4">
    <source>
        <dbReference type="Proteomes" id="UP000199602"/>
    </source>
</evidence>
<dbReference type="Proteomes" id="UP000199602">
    <property type="component" value="Unassembled WGS sequence"/>
</dbReference>
<gene>
    <name evidence="3" type="ORF">SAMN04488516_1065</name>
</gene>
<dbReference type="GO" id="GO:0016787">
    <property type="term" value="F:hydrolase activity"/>
    <property type="evidence" value="ECO:0007669"/>
    <property type="project" value="UniProtKB-KW"/>
</dbReference>
<dbReference type="RefSeq" id="WP_092065207.1">
    <property type="nucleotide sequence ID" value="NZ_FNIN01000006.1"/>
</dbReference>
<evidence type="ECO:0000313" key="3">
    <source>
        <dbReference type="EMBL" id="SDN73573.1"/>
    </source>
</evidence>
<accession>A0A1H0DU65</accession>
<organism evidence="3 4">
    <name type="scientific">Desulfonauticus submarinus</name>
    <dbReference type="NCBI Taxonomy" id="206665"/>
    <lineage>
        <taxon>Bacteria</taxon>
        <taxon>Pseudomonadati</taxon>
        <taxon>Thermodesulfobacteriota</taxon>
        <taxon>Desulfovibrionia</taxon>
        <taxon>Desulfovibrionales</taxon>
        <taxon>Desulfonauticaceae</taxon>
        <taxon>Desulfonauticus</taxon>
    </lineage>
</organism>
<dbReference type="PANTHER" id="PTHR43808:SF17">
    <property type="entry name" value="PEPTIDASE M20"/>
    <property type="match status" value="1"/>
</dbReference>
<dbReference type="EMBL" id="FNIN01000006">
    <property type="protein sequence ID" value="SDN73573.1"/>
    <property type="molecule type" value="Genomic_DNA"/>
</dbReference>
<sequence length="389" mass="42314">MIDSQMSKILEEVRTFPLELEKLKEIVLANLVLIGEIPAPTGEEQQRISFVMERMVEYGVEMCATDELGNGLAFLPGRKGKQTILIVAHADTPFPANVDHTFSVNSTEVHGPGVADNSLGVAVLTSLPFLLDKLKIQLESNLLLLTSVRNLNQGNQEGLKFFLANSKQPIDVGIVLEGAPLGRLNFKSIASLGGLVSCQINRRISQESAIKILCQVISSLNSIPLPQETHTFLTLGAIQAGVSYKYPARHGRLQFQVRSSSDDTIKEITGIIYNLLDNISQQPGVSAHFRQIASSKCGGVDSNHPLVLCARKIHEVLKITPQDSIYSPAVSAFVEHKIPALCIGLTEAENVNYEDEFIEIEPLIVGIAQLIGILMAIDGGRQCKTSTRG</sequence>
<dbReference type="InterPro" id="IPR036264">
    <property type="entry name" value="Bact_exopeptidase_dim_dom"/>
</dbReference>
<dbReference type="STRING" id="206665.SAMN04488516_1065"/>
<dbReference type="SUPFAM" id="SSF55031">
    <property type="entry name" value="Bacterial exopeptidase dimerisation domain"/>
    <property type="match status" value="1"/>
</dbReference>
<protein>
    <submittedName>
        <fullName evidence="3">Acetylornithine deacetylase/Succinyl-diaminopimelate desuccinylase</fullName>
    </submittedName>
</protein>
<dbReference type="OrthoDB" id="9809784at2"/>
<dbReference type="Gene3D" id="3.40.630.10">
    <property type="entry name" value="Zn peptidases"/>
    <property type="match status" value="2"/>
</dbReference>
<proteinExistence type="predicted"/>
<keyword evidence="1" id="KW-0479">Metal-binding</keyword>